<dbReference type="PANTHER" id="PTHR42705:SF2">
    <property type="entry name" value="BIFUNCTIONAL NON-HOMOLOGOUS END JOINING PROTEIN LIGD"/>
    <property type="match status" value="1"/>
</dbReference>
<accession>A0A6H0ZVE3</accession>
<dbReference type="InterPro" id="IPR052171">
    <property type="entry name" value="NHEJ_LigD"/>
</dbReference>
<dbReference type="PANTHER" id="PTHR42705">
    <property type="entry name" value="BIFUNCTIONAL NON-HOMOLOGOUS END JOINING PROTEIN LIGD"/>
    <property type="match status" value="1"/>
</dbReference>
<dbReference type="CDD" id="cd04862">
    <property type="entry name" value="PaeLigD_Pol_like"/>
    <property type="match status" value="1"/>
</dbReference>
<dbReference type="NCBIfam" id="TIGR02778">
    <property type="entry name" value="ligD_pol"/>
    <property type="match status" value="1"/>
</dbReference>
<organism evidence="2 3">
    <name type="scientific">Agrobacterium pusense</name>
    <dbReference type="NCBI Taxonomy" id="648995"/>
    <lineage>
        <taxon>Bacteria</taxon>
        <taxon>Pseudomonadati</taxon>
        <taxon>Pseudomonadota</taxon>
        <taxon>Alphaproteobacteria</taxon>
        <taxon>Hyphomicrobiales</taxon>
        <taxon>Rhizobiaceae</taxon>
        <taxon>Rhizobium/Agrobacterium group</taxon>
        <taxon>Agrobacterium</taxon>
    </lineage>
</organism>
<dbReference type="AlphaFoldDB" id="A0A6H0ZVE3"/>
<evidence type="ECO:0000259" key="1">
    <source>
        <dbReference type="Pfam" id="PF21686"/>
    </source>
</evidence>
<name>A0A6H0ZVE3_9HYPH</name>
<dbReference type="EMBL" id="CP050899">
    <property type="protein sequence ID" value="QIX24822.1"/>
    <property type="molecule type" value="Genomic_DNA"/>
</dbReference>
<sequence>MNDTRPPQSAIQFTHPERLYWPDDGVTKEGLADYYAQVWKQMAPFVVNRPLALLRCPEGIEGQRFFQKHAWRGINKAIEQIRDPKDKAGEPLIRITDFDGMMALVQSAALEIHPWGATTASWEKPDMITMDIDPAEDVSWENVIEAALELKRRFEAAGLAAFVKTSGGKGLHVVAPLKPQAGRTAVKAFAKAMAADMSKVEPDRYLSVATKAKRKGRIFIDYLRNGRGNTAVAPYSTRARPGAAVSAPLEWSELTADIGPAHFTVNNIGARLSALKNDPWEGFFAAAEVLPEKAR</sequence>
<reference evidence="2 3" key="1">
    <citation type="submission" date="2020-04" db="EMBL/GenBank/DDBJ databases">
        <title>FDA dAtabase for Regulatory Grade micrObial Sequences (FDA-ARGOS): Supporting development and validation of Infectious Disease Dx tests.</title>
        <authorList>
            <person name="Sciortino C."/>
            <person name="Tallon L."/>
            <person name="Sadzewicz L."/>
            <person name="Vavikolanu K."/>
            <person name="Mehta A."/>
            <person name="Aluvathingal J."/>
            <person name="Nadendla S."/>
            <person name="Nandy P."/>
            <person name="Geyer C."/>
            <person name="Yan Y."/>
            <person name="Sichtig H."/>
        </authorList>
    </citation>
    <scope>NUCLEOTIDE SEQUENCE [LARGE SCALE GENOMIC DNA]</scope>
    <source>
        <strain evidence="2 3">FDAARGOS_633</strain>
    </source>
</reference>
<dbReference type="Proteomes" id="UP000500870">
    <property type="component" value="Chromosome 3"/>
</dbReference>
<gene>
    <name evidence="2" type="ORF">FOB41_27620</name>
</gene>
<protein>
    <submittedName>
        <fullName evidence="2">DNA polymerase domain-containing protein</fullName>
    </submittedName>
</protein>
<feature type="domain" description="DNA ligase D polymerase" evidence="1">
    <location>
        <begin position="27"/>
        <end position="280"/>
    </location>
</feature>
<evidence type="ECO:0000313" key="3">
    <source>
        <dbReference type="Proteomes" id="UP000500870"/>
    </source>
</evidence>
<dbReference type="InterPro" id="IPR033651">
    <property type="entry name" value="PaeLigD_Pol-like"/>
</dbReference>
<evidence type="ECO:0000313" key="2">
    <source>
        <dbReference type="EMBL" id="QIX24822.1"/>
    </source>
</evidence>
<dbReference type="InterPro" id="IPR014145">
    <property type="entry name" value="LigD_pol_dom"/>
</dbReference>
<dbReference type="Gene3D" id="3.90.920.10">
    <property type="entry name" value="DNA primase, PRIM domain"/>
    <property type="match status" value="1"/>
</dbReference>
<proteinExistence type="predicted"/>
<dbReference type="Pfam" id="PF21686">
    <property type="entry name" value="LigD_Prim-Pol"/>
    <property type="match status" value="1"/>
</dbReference>